<dbReference type="InterPro" id="IPR033463">
    <property type="entry name" value="sCache_3"/>
</dbReference>
<keyword evidence="11 15" id="KW-1133">Transmembrane helix</keyword>
<dbReference type="SUPFAM" id="SSF55874">
    <property type="entry name" value="ATPase domain of HSP90 chaperone/DNA topoisomerase II/histidine kinase"/>
    <property type="match status" value="1"/>
</dbReference>
<dbReference type="InterPro" id="IPR005467">
    <property type="entry name" value="His_kinase_dom"/>
</dbReference>
<organism evidence="17 18">
    <name type="scientific">Dactylosporangium salmoneum</name>
    <dbReference type="NCBI Taxonomy" id="53361"/>
    <lineage>
        <taxon>Bacteria</taxon>
        <taxon>Bacillati</taxon>
        <taxon>Actinomycetota</taxon>
        <taxon>Actinomycetes</taxon>
        <taxon>Micromonosporales</taxon>
        <taxon>Micromonosporaceae</taxon>
        <taxon>Dactylosporangium</taxon>
    </lineage>
</organism>
<evidence type="ECO:0000259" key="16">
    <source>
        <dbReference type="PROSITE" id="PS50109"/>
    </source>
</evidence>
<dbReference type="Gene3D" id="3.30.565.10">
    <property type="entry name" value="Histidine kinase-like ATPase, C-terminal domain"/>
    <property type="match status" value="1"/>
</dbReference>
<dbReference type="EMBL" id="BAAARV010000029">
    <property type="protein sequence ID" value="GAA2350454.1"/>
    <property type="molecule type" value="Genomic_DNA"/>
</dbReference>
<dbReference type="Proteomes" id="UP001501444">
    <property type="component" value="Unassembled WGS sequence"/>
</dbReference>
<dbReference type="Pfam" id="PF02518">
    <property type="entry name" value="HATPase_c"/>
    <property type="match status" value="1"/>
</dbReference>
<dbReference type="GO" id="GO:0016301">
    <property type="term" value="F:kinase activity"/>
    <property type="evidence" value="ECO:0007669"/>
    <property type="project" value="UniProtKB-KW"/>
</dbReference>
<dbReference type="InterPro" id="IPR016120">
    <property type="entry name" value="Sig_transdc_His_kin_SpoOB"/>
</dbReference>
<evidence type="ECO:0000256" key="14">
    <source>
        <dbReference type="ARBA" id="ARBA00039401"/>
    </source>
</evidence>
<keyword evidence="10" id="KW-0067">ATP-binding</keyword>
<dbReference type="InterPro" id="IPR036890">
    <property type="entry name" value="HATPase_C_sf"/>
</dbReference>
<keyword evidence="4" id="KW-1003">Cell membrane</keyword>
<keyword evidence="9 17" id="KW-0418">Kinase</keyword>
<keyword evidence="7 15" id="KW-0812">Transmembrane</keyword>
<dbReference type="RefSeq" id="WP_344613952.1">
    <property type="nucleotide sequence ID" value="NZ_BAAARV010000029.1"/>
</dbReference>
<dbReference type="Pfam" id="PF14689">
    <property type="entry name" value="SPOB_a"/>
    <property type="match status" value="1"/>
</dbReference>
<dbReference type="Gene3D" id="1.10.287.130">
    <property type="match status" value="1"/>
</dbReference>
<comment type="subcellular location">
    <subcellularLocation>
        <location evidence="2">Cell membrane</location>
        <topology evidence="2">Multi-pass membrane protein</topology>
    </subcellularLocation>
</comment>
<dbReference type="SUPFAM" id="SSF55785">
    <property type="entry name" value="PYP-like sensor domain (PAS domain)"/>
    <property type="match status" value="1"/>
</dbReference>
<evidence type="ECO:0000256" key="8">
    <source>
        <dbReference type="ARBA" id="ARBA00022741"/>
    </source>
</evidence>
<dbReference type="PANTHER" id="PTHR42878">
    <property type="entry name" value="TWO-COMPONENT HISTIDINE KINASE"/>
    <property type="match status" value="1"/>
</dbReference>
<sequence>MFRLRYAPFARQALALQAAVLVVVVGVGFALAGWLFDAELTQQYGTRALAVAQTLAADPDIAAAAAADDPQRILPGRAQAAQAASGALFVVITNRKGIRLAHPNPDRIHEPVSTDPSEVLAGHDTIKVERGTLGLSARGKTPLRDASGTIVGEVSVGFALGVVRGDVTRGLAVAAVFVSGALLLGFVGSALLSRRLKRLTLGLEPRELAELVQEREAVLHGIGEGVLAVDADGRVSVCNGEAARLLGVPGDAGPTGAAVADLALPPILRDAVGQRTPVDNVVTVAHDRVLVANYRPVRRDERDLGGVLTLRDRTDLENITRELESVRTLSTALRAQRHEFANRLHVLSGLLQNGHSSEALEFLHAVSDTAAPAAGRTVDDPYLQAFVDAKSAEAAEKGVRLALADTSWVGTRVTAPVEVTTVLGILVDNALEAARRGARRPAWVDLALLEDGTTLHISVVDSGDGVPDDLQDRIFDPGVSTNGEDGRGIGLALARQAARRLGGDVRLAAIPSDGGDGHGAVFEARLPAALQPARETT</sequence>
<dbReference type="InterPro" id="IPR035965">
    <property type="entry name" value="PAS-like_dom_sf"/>
</dbReference>
<keyword evidence="18" id="KW-1185">Reference proteome</keyword>
<evidence type="ECO:0000256" key="13">
    <source>
        <dbReference type="ARBA" id="ARBA00023136"/>
    </source>
</evidence>
<dbReference type="SUPFAM" id="SSF55890">
    <property type="entry name" value="Sporulation response regulatory protein Spo0B"/>
    <property type="match status" value="1"/>
</dbReference>
<name>A0ABP5TEK9_9ACTN</name>
<evidence type="ECO:0000256" key="4">
    <source>
        <dbReference type="ARBA" id="ARBA00022475"/>
    </source>
</evidence>
<evidence type="ECO:0000313" key="18">
    <source>
        <dbReference type="Proteomes" id="UP001501444"/>
    </source>
</evidence>
<evidence type="ECO:0000256" key="3">
    <source>
        <dbReference type="ARBA" id="ARBA00012438"/>
    </source>
</evidence>
<evidence type="ECO:0000313" key="17">
    <source>
        <dbReference type="EMBL" id="GAA2350454.1"/>
    </source>
</evidence>
<dbReference type="SMART" id="SM00387">
    <property type="entry name" value="HATPase_c"/>
    <property type="match status" value="1"/>
</dbReference>
<accession>A0ABP5TEK9</accession>
<dbReference type="PROSITE" id="PS50109">
    <property type="entry name" value="HIS_KIN"/>
    <property type="match status" value="1"/>
</dbReference>
<keyword evidence="5" id="KW-0597">Phosphoprotein</keyword>
<dbReference type="Pfam" id="PF17203">
    <property type="entry name" value="sCache_3_2"/>
    <property type="match status" value="1"/>
</dbReference>
<feature type="transmembrane region" description="Helical" evidence="15">
    <location>
        <begin position="171"/>
        <end position="192"/>
    </location>
</feature>
<evidence type="ECO:0000256" key="12">
    <source>
        <dbReference type="ARBA" id="ARBA00023012"/>
    </source>
</evidence>
<keyword evidence="8" id="KW-0547">Nucleotide-binding</keyword>
<comment type="catalytic activity">
    <reaction evidence="1">
        <text>ATP + protein L-histidine = ADP + protein N-phospho-L-histidine.</text>
        <dbReference type="EC" id="2.7.13.3"/>
    </reaction>
</comment>
<gene>
    <name evidence="17" type="ORF">GCM10010170_040040</name>
</gene>
<dbReference type="InterPro" id="IPR004358">
    <property type="entry name" value="Sig_transdc_His_kin-like_C"/>
</dbReference>
<dbReference type="SUPFAM" id="SSF103190">
    <property type="entry name" value="Sensory domain-like"/>
    <property type="match status" value="1"/>
</dbReference>
<evidence type="ECO:0000256" key="1">
    <source>
        <dbReference type="ARBA" id="ARBA00000085"/>
    </source>
</evidence>
<dbReference type="InterPro" id="IPR039506">
    <property type="entry name" value="SPOB_a"/>
</dbReference>
<dbReference type="Gene3D" id="3.30.450.20">
    <property type="entry name" value="PAS domain"/>
    <property type="match status" value="2"/>
</dbReference>
<protein>
    <recommendedName>
        <fullName evidence="14">Sensor-like histidine kinase SenX3</fullName>
        <ecNumber evidence="3">2.7.13.3</ecNumber>
    </recommendedName>
</protein>
<dbReference type="InterPro" id="IPR029151">
    <property type="entry name" value="Sensor-like_sf"/>
</dbReference>
<proteinExistence type="predicted"/>
<evidence type="ECO:0000256" key="9">
    <source>
        <dbReference type="ARBA" id="ARBA00022777"/>
    </source>
</evidence>
<evidence type="ECO:0000256" key="5">
    <source>
        <dbReference type="ARBA" id="ARBA00022553"/>
    </source>
</evidence>
<comment type="caution">
    <text evidence="17">The sequence shown here is derived from an EMBL/GenBank/DDBJ whole genome shotgun (WGS) entry which is preliminary data.</text>
</comment>
<dbReference type="EC" id="2.7.13.3" evidence="3"/>
<dbReference type="InterPro" id="IPR003594">
    <property type="entry name" value="HATPase_dom"/>
</dbReference>
<evidence type="ECO:0000256" key="2">
    <source>
        <dbReference type="ARBA" id="ARBA00004651"/>
    </source>
</evidence>
<keyword evidence="13 15" id="KW-0472">Membrane</keyword>
<dbReference type="InterPro" id="IPR013767">
    <property type="entry name" value="PAS_fold"/>
</dbReference>
<reference evidence="18" key="1">
    <citation type="journal article" date="2019" name="Int. J. Syst. Evol. Microbiol.">
        <title>The Global Catalogue of Microorganisms (GCM) 10K type strain sequencing project: providing services to taxonomists for standard genome sequencing and annotation.</title>
        <authorList>
            <consortium name="The Broad Institute Genomics Platform"/>
            <consortium name="The Broad Institute Genome Sequencing Center for Infectious Disease"/>
            <person name="Wu L."/>
            <person name="Ma J."/>
        </authorList>
    </citation>
    <scope>NUCLEOTIDE SEQUENCE [LARGE SCALE GENOMIC DNA]</scope>
    <source>
        <strain evidence="18">JCM 3272</strain>
    </source>
</reference>
<feature type="transmembrane region" description="Helical" evidence="15">
    <location>
        <begin position="12"/>
        <end position="36"/>
    </location>
</feature>
<evidence type="ECO:0000256" key="11">
    <source>
        <dbReference type="ARBA" id="ARBA00022989"/>
    </source>
</evidence>
<dbReference type="InterPro" id="IPR050351">
    <property type="entry name" value="BphY/WalK/GraS-like"/>
</dbReference>
<dbReference type="PRINTS" id="PR00344">
    <property type="entry name" value="BCTRLSENSOR"/>
</dbReference>
<dbReference type="PANTHER" id="PTHR42878:SF7">
    <property type="entry name" value="SENSOR HISTIDINE KINASE GLRK"/>
    <property type="match status" value="1"/>
</dbReference>
<feature type="domain" description="Histidine kinase" evidence="16">
    <location>
        <begin position="416"/>
        <end position="530"/>
    </location>
</feature>
<evidence type="ECO:0000256" key="10">
    <source>
        <dbReference type="ARBA" id="ARBA00022840"/>
    </source>
</evidence>
<evidence type="ECO:0000256" key="7">
    <source>
        <dbReference type="ARBA" id="ARBA00022692"/>
    </source>
</evidence>
<keyword evidence="12" id="KW-0902">Two-component regulatory system</keyword>
<evidence type="ECO:0000256" key="15">
    <source>
        <dbReference type="SAM" id="Phobius"/>
    </source>
</evidence>
<dbReference type="Pfam" id="PF00989">
    <property type="entry name" value="PAS"/>
    <property type="match status" value="1"/>
</dbReference>
<keyword evidence="6" id="KW-0808">Transferase</keyword>
<evidence type="ECO:0000256" key="6">
    <source>
        <dbReference type="ARBA" id="ARBA00022679"/>
    </source>
</evidence>